<dbReference type="STRING" id="645274.SAMN04487901_11958"/>
<feature type="domain" description="YgjP-like metallopeptidase" evidence="1">
    <location>
        <begin position="26"/>
        <end position="76"/>
    </location>
</feature>
<reference evidence="3 4" key="2">
    <citation type="submission" date="2016-10" db="EMBL/GenBank/DDBJ databases">
        <authorList>
            <person name="Varghese N."/>
            <person name="Submissions S."/>
        </authorList>
    </citation>
    <scope>NUCLEOTIDE SEQUENCE</scope>
    <source>
        <strain evidence="3">BP1-145</strain>
        <strain evidence="4">BP1-148</strain>
    </source>
</reference>
<dbReference type="OrthoDB" id="9811177at2"/>
<dbReference type="CDD" id="cd07344">
    <property type="entry name" value="M48_yhfN_like"/>
    <property type="match status" value="1"/>
</dbReference>
<dbReference type="EMBL" id="FNIW01000016">
    <property type="protein sequence ID" value="SDO33790.1"/>
    <property type="molecule type" value="Genomic_DNA"/>
</dbReference>
<feature type="domain" description="YgjP-like metallopeptidase" evidence="1">
    <location>
        <begin position="93"/>
        <end position="191"/>
    </location>
</feature>
<proteinExistence type="predicted"/>
<sequence>MGKLLPLHPIINNILAIQITYRRTSRLSMRIVKNGDVHVSAPIGLSRDRVIAFIEEHRDWISDARKKTSERQQQRNAFYDKLPLSTRAEADEALRRLKALVEPMVERHAREMGVRPSRVFFKPTISRWGQCNVRDRSICISAYVLLLPEWCAEHVVVHEMCHLLEPSHNARFHALMDKYFPRWREARRETRRVASLSK</sequence>
<name>A0A1H0IR79_9BACT</name>
<dbReference type="PANTHER" id="PTHR30399:SF1">
    <property type="entry name" value="UTP PYROPHOSPHATASE"/>
    <property type="match status" value="1"/>
</dbReference>
<organism evidence="3 5">
    <name type="scientific">Prevotella communis</name>
    <dbReference type="NCBI Taxonomy" id="2913614"/>
    <lineage>
        <taxon>Bacteria</taxon>
        <taxon>Pseudomonadati</taxon>
        <taxon>Bacteroidota</taxon>
        <taxon>Bacteroidia</taxon>
        <taxon>Bacteroidales</taxon>
        <taxon>Prevotellaceae</taxon>
        <taxon>Prevotella</taxon>
    </lineage>
</organism>
<protein>
    <recommendedName>
        <fullName evidence="1">YgjP-like metallopeptidase domain-containing protein</fullName>
    </recommendedName>
</protein>
<gene>
    <name evidence="3" type="ORF">SAMN04487900_11661</name>
    <name evidence="2" type="ORF">SAMN04487901_11958</name>
</gene>
<evidence type="ECO:0000313" key="4">
    <source>
        <dbReference type="Proteomes" id="UP000198779"/>
    </source>
</evidence>
<dbReference type="Pfam" id="PF01863">
    <property type="entry name" value="YgjP-like"/>
    <property type="match status" value="2"/>
</dbReference>
<dbReference type="InterPro" id="IPR053136">
    <property type="entry name" value="UTP_pyrophosphatase-like"/>
</dbReference>
<dbReference type="Proteomes" id="UP000199134">
    <property type="component" value="Unassembled WGS sequence"/>
</dbReference>
<dbReference type="Proteomes" id="UP000198779">
    <property type="component" value="Unassembled WGS sequence"/>
</dbReference>
<dbReference type="AlphaFoldDB" id="A0A1H0IR79"/>
<evidence type="ECO:0000259" key="1">
    <source>
        <dbReference type="Pfam" id="PF01863"/>
    </source>
</evidence>
<dbReference type="InterPro" id="IPR002725">
    <property type="entry name" value="YgjP-like_metallopeptidase"/>
</dbReference>
<evidence type="ECO:0000313" key="3">
    <source>
        <dbReference type="EMBL" id="SDO33790.1"/>
    </source>
</evidence>
<evidence type="ECO:0000313" key="5">
    <source>
        <dbReference type="Proteomes" id="UP000199134"/>
    </source>
</evidence>
<dbReference type="Gene3D" id="3.30.2010.10">
    <property type="entry name" value="Metalloproteases ('zincins'), catalytic domain"/>
    <property type="match status" value="1"/>
</dbReference>
<evidence type="ECO:0000313" key="2">
    <source>
        <dbReference type="EMBL" id="SDH20272.1"/>
    </source>
</evidence>
<dbReference type="PANTHER" id="PTHR30399">
    <property type="entry name" value="UNCHARACTERIZED PROTEIN YGJP"/>
    <property type="match status" value="1"/>
</dbReference>
<accession>A0A1G8AH37</accession>
<dbReference type="EMBL" id="FNCQ01000019">
    <property type="protein sequence ID" value="SDH20272.1"/>
    <property type="molecule type" value="Genomic_DNA"/>
</dbReference>
<accession>A0A1H0IR79</accession>
<reference evidence="2 5" key="1">
    <citation type="submission" date="2016-10" db="EMBL/GenBank/DDBJ databases">
        <authorList>
            <person name="de Groot N.N."/>
        </authorList>
    </citation>
    <scope>NUCLEOTIDE SEQUENCE [LARGE SCALE GENOMIC DNA]</scope>
    <source>
        <strain evidence="5">BP1-145</strain>
        <strain evidence="2">BP1-148</strain>
    </source>
</reference>
<keyword evidence="4" id="KW-1185">Reference proteome</keyword>